<protein>
    <submittedName>
        <fullName evidence="1">Uncharacterized protein</fullName>
    </submittedName>
</protein>
<gene>
    <name evidence="1" type="ORF">NDU88_004787</name>
</gene>
<name>A0AAV7NKK3_PLEWA</name>
<organism evidence="1 2">
    <name type="scientific">Pleurodeles waltl</name>
    <name type="common">Iberian ribbed newt</name>
    <dbReference type="NCBI Taxonomy" id="8319"/>
    <lineage>
        <taxon>Eukaryota</taxon>
        <taxon>Metazoa</taxon>
        <taxon>Chordata</taxon>
        <taxon>Craniata</taxon>
        <taxon>Vertebrata</taxon>
        <taxon>Euteleostomi</taxon>
        <taxon>Amphibia</taxon>
        <taxon>Batrachia</taxon>
        <taxon>Caudata</taxon>
        <taxon>Salamandroidea</taxon>
        <taxon>Salamandridae</taxon>
        <taxon>Pleurodelinae</taxon>
        <taxon>Pleurodeles</taxon>
    </lineage>
</organism>
<proteinExistence type="predicted"/>
<accession>A0AAV7NKK3</accession>
<reference evidence="1" key="1">
    <citation type="journal article" date="2022" name="bioRxiv">
        <title>Sequencing and chromosome-scale assembly of the giantPleurodeles waltlgenome.</title>
        <authorList>
            <person name="Brown T."/>
            <person name="Elewa A."/>
            <person name="Iarovenko S."/>
            <person name="Subramanian E."/>
            <person name="Araus A.J."/>
            <person name="Petzold A."/>
            <person name="Susuki M."/>
            <person name="Suzuki K.-i.T."/>
            <person name="Hayashi T."/>
            <person name="Toyoda A."/>
            <person name="Oliveira C."/>
            <person name="Osipova E."/>
            <person name="Leigh N.D."/>
            <person name="Simon A."/>
            <person name="Yun M.H."/>
        </authorList>
    </citation>
    <scope>NUCLEOTIDE SEQUENCE</scope>
    <source>
        <strain evidence="1">20211129_DDA</strain>
        <tissue evidence="1">Liver</tissue>
    </source>
</reference>
<keyword evidence="2" id="KW-1185">Reference proteome</keyword>
<comment type="caution">
    <text evidence="1">The sequence shown here is derived from an EMBL/GenBank/DDBJ whole genome shotgun (WGS) entry which is preliminary data.</text>
</comment>
<evidence type="ECO:0000313" key="1">
    <source>
        <dbReference type="EMBL" id="KAJ1116577.1"/>
    </source>
</evidence>
<dbReference type="AlphaFoldDB" id="A0AAV7NKK3"/>
<dbReference type="EMBL" id="JANPWB010000012">
    <property type="protein sequence ID" value="KAJ1116577.1"/>
    <property type="molecule type" value="Genomic_DNA"/>
</dbReference>
<sequence length="132" mass="15173">MAHQTRREAEKVDREKTAYLPQLKADKGLESHTALLVLGIKDTKEALKLKIETVAHDINLLREGHKKLVDKLAETESALAHTRPTALSHGDRLFQLEKEIALTQRKMDDAEGRTWRNNIRLVGFEIEWKDLQ</sequence>
<dbReference type="Proteomes" id="UP001066276">
    <property type="component" value="Chromosome 8"/>
</dbReference>
<evidence type="ECO:0000313" key="2">
    <source>
        <dbReference type="Proteomes" id="UP001066276"/>
    </source>
</evidence>